<dbReference type="OrthoDB" id="64915at2759"/>
<evidence type="ECO:0000259" key="2">
    <source>
        <dbReference type="Pfam" id="PF22685"/>
    </source>
</evidence>
<evidence type="ECO:0000313" key="3">
    <source>
        <dbReference type="EMBL" id="CEI60111.1"/>
    </source>
</evidence>
<dbReference type="SUPFAM" id="SSF51735">
    <property type="entry name" value="NAD(P)-binding Rossmann-fold domains"/>
    <property type="match status" value="1"/>
</dbReference>
<dbReference type="RefSeq" id="XP_025583831.1">
    <property type="nucleotide sequence ID" value="XM_025732868.1"/>
</dbReference>
<dbReference type="Gene3D" id="3.30.360.10">
    <property type="entry name" value="Dihydrodipicolinate Reductase, domain 2"/>
    <property type="match status" value="1"/>
</dbReference>
<dbReference type="InterPro" id="IPR051317">
    <property type="entry name" value="Gfo/Idh/MocA_oxidoreduct"/>
</dbReference>
<sequence>MPIRVGIIGLSSSGGWASIAHLPYLRDSTKYEITGLYNSSIERSHDAISKYKLDSARPFDSIQKLCASDTVDLVVCAVAVFSHYEIAKPAIEAGKDVYVEWPLGVSTAQAHELTQLAKDKGVRTIVKLQGAVSHLQTTLKRVIDTGSIGKPLVTQILGSACTGETGVKIDKRYGYFKDRDIDGVDGQVMLSIYVGHTFEPLAKLLGEPVSVSAQLRTTWPTVDVLDGDKVIQSQVEKTADDYASLQGTTKSGVTYTYTLRGGDAFDEGGGLIWDIIGDKGQLRITGSTIMSNMGAEDYKVRLKEYATGRIEEVSLDRPLDLPLTSQNVGRIYENFASGRAYPTFDDAVQRHQYLDAMFKSASKGGVQVTI</sequence>
<dbReference type="InterPro" id="IPR036291">
    <property type="entry name" value="NAD(P)-bd_dom_sf"/>
</dbReference>
<protein>
    <submittedName>
        <fullName evidence="3">Uncharacterized protein</fullName>
    </submittedName>
</protein>
<organism evidence="3 4">
    <name type="scientific">Fusarium venenatum</name>
    <dbReference type="NCBI Taxonomy" id="56646"/>
    <lineage>
        <taxon>Eukaryota</taxon>
        <taxon>Fungi</taxon>
        <taxon>Dikarya</taxon>
        <taxon>Ascomycota</taxon>
        <taxon>Pezizomycotina</taxon>
        <taxon>Sordariomycetes</taxon>
        <taxon>Hypocreomycetidae</taxon>
        <taxon>Hypocreales</taxon>
        <taxon>Nectriaceae</taxon>
        <taxon>Fusarium</taxon>
    </lineage>
</organism>
<keyword evidence="4" id="KW-1185">Reference proteome</keyword>
<dbReference type="InterPro" id="IPR055080">
    <property type="entry name" value="Gal80p-like_C"/>
</dbReference>
<dbReference type="Gene3D" id="3.40.50.720">
    <property type="entry name" value="NAD(P)-binding Rossmann-like Domain"/>
    <property type="match status" value="1"/>
</dbReference>
<evidence type="ECO:0000259" key="1">
    <source>
        <dbReference type="Pfam" id="PF01408"/>
    </source>
</evidence>
<feature type="domain" description="Gal80p-like C-terminal" evidence="2">
    <location>
        <begin position="139"/>
        <end position="286"/>
    </location>
</feature>
<dbReference type="Pfam" id="PF22685">
    <property type="entry name" value="Gal80p_C-like"/>
    <property type="match status" value="1"/>
</dbReference>
<dbReference type="Pfam" id="PF01408">
    <property type="entry name" value="GFO_IDH_MocA"/>
    <property type="match status" value="1"/>
</dbReference>
<dbReference type="KEGG" id="fvn:FVRRES_04547"/>
<dbReference type="PANTHER" id="PTHR43708:SF1">
    <property type="entry name" value="GALACTOSE_LACTOSE METABOLISM REGULATORY PROTEIN GAL80"/>
    <property type="match status" value="1"/>
</dbReference>
<dbReference type="STRING" id="56646.A0A2L2T554"/>
<evidence type="ECO:0000313" key="4">
    <source>
        <dbReference type="Proteomes" id="UP000245910"/>
    </source>
</evidence>
<reference evidence="4" key="1">
    <citation type="submission" date="2014-10" db="EMBL/GenBank/DDBJ databases">
        <authorList>
            <person name="King R."/>
        </authorList>
    </citation>
    <scope>NUCLEOTIDE SEQUENCE [LARGE SCALE GENOMIC DNA]</scope>
    <source>
        <strain evidence="4">A3/5</strain>
    </source>
</reference>
<accession>A0A2L2T554</accession>
<proteinExistence type="predicted"/>
<dbReference type="PANTHER" id="PTHR43708">
    <property type="entry name" value="CONSERVED EXPRESSED OXIDOREDUCTASE (EUROFUNG)"/>
    <property type="match status" value="1"/>
</dbReference>
<name>A0A2L2T554_9HYPO</name>
<dbReference type="Proteomes" id="UP000245910">
    <property type="component" value="Chromosome II"/>
</dbReference>
<dbReference type="InterPro" id="IPR000683">
    <property type="entry name" value="Gfo/Idh/MocA-like_OxRdtase_N"/>
</dbReference>
<dbReference type="SUPFAM" id="SSF55347">
    <property type="entry name" value="Glyceraldehyde-3-phosphate dehydrogenase-like, C-terminal domain"/>
    <property type="match status" value="1"/>
</dbReference>
<feature type="domain" description="Gfo/Idh/MocA-like oxidoreductase N-terminal" evidence="1">
    <location>
        <begin position="3"/>
        <end position="126"/>
    </location>
</feature>
<dbReference type="AlphaFoldDB" id="A0A2L2T554"/>
<dbReference type="GeneID" id="37256186"/>
<dbReference type="GO" id="GO:0000166">
    <property type="term" value="F:nucleotide binding"/>
    <property type="evidence" value="ECO:0007669"/>
    <property type="project" value="InterPro"/>
</dbReference>
<dbReference type="EMBL" id="LN649230">
    <property type="protein sequence ID" value="CEI60111.1"/>
    <property type="molecule type" value="Genomic_DNA"/>
</dbReference>